<evidence type="ECO:0000313" key="1">
    <source>
        <dbReference type="EMBL" id="QPS34805.1"/>
    </source>
</evidence>
<dbReference type="AlphaFoldDB" id="A0A7T2WR30"/>
<sequence>MTKHRRAIITAAKNQTENLPLKHEDETRHPRYRGSRCCAPHLLRGEEEVLYYTCISVDNSRRINQKDEMSFLTKPANGVAIAVVVSVASATAVSASEQQPQVYGGWSEEKTIKGTTNKRSHGWTTWKGVKHYTTARLEHYWPNKGVITSSGRKYGTGKSQAVTKWVPFNPNAKSNGYGKARTYYGR</sequence>
<accession>A0A7T2WR30</accession>
<dbReference type="EMBL" id="CP065682">
    <property type="protein sequence ID" value="QPS34805.1"/>
    <property type="molecule type" value="Genomic_DNA"/>
</dbReference>
<dbReference type="Proteomes" id="UP000594979">
    <property type="component" value="Chromosome"/>
</dbReference>
<name>A0A7T2WR30_9MICO</name>
<gene>
    <name evidence="1" type="ORF">I6G59_05710</name>
</gene>
<reference evidence="1 2" key="1">
    <citation type="submission" date="2020-12" db="EMBL/GenBank/DDBJ databases">
        <title>FDA dAtabase for Regulatory Grade micrObial Sequences (FDA-ARGOS): Supporting development and validation of Infectious Disease Dx tests.</title>
        <authorList>
            <person name="Sproer C."/>
            <person name="Gronow S."/>
            <person name="Severitt S."/>
            <person name="Schroder I."/>
            <person name="Tallon L."/>
            <person name="Sadzewicz L."/>
            <person name="Zhao X."/>
            <person name="Boylan J."/>
            <person name="Ott S."/>
            <person name="Bowen H."/>
            <person name="Vavikolanu K."/>
            <person name="Mehta A."/>
            <person name="Aluvathingal J."/>
            <person name="Nadendla S."/>
            <person name="Lowell S."/>
            <person name="Myers T."/>
            <person name="Yan Y."/>
            <person name="Sichtig H."/>
        </authorList>
    </citation>
    <scope>NUCLEOTIDE SEQUENCE [LARGE SCALE GENOMIC DNA]</scope>
    <source>
        <strain evidence="1 2">FDAARGOS_902</strain>
    </source>
</reference>
<dbReference type="KEGG" id="bcau:I6G59_05710"/>
<protein>
    <submittedName>
        <fullName evidence="1">Uncharacterized protein</fullName>
    </submittedName>
</protein>
<dbReference type="RefSeq" id="WP_197932281.1">
    <property type="nucleotide sequence ID" value="NZ_CP065682.1"/>
</dbReference>
<proteinExistence type="predicted"/>
<organism evidence="1 2">
    <name type="scientific">Brevibacterium casei</name>
    <dbReference type="NCBI Taxonomy" id="33889"/>
    <lineage>
        <taxon>Bacteria</taxon>
        <taxon>Bacillati</taxon>
        <taxon>Actinomycetota</taxon>
        <taxon>Actinomycetes</taxon>
        <taxon>Micrococcales</taxon>
        <taxon>Brevibacteriaceae</taxon>
        <taxon>Brevibacterium</taxon>
    </lineage>
</organism>
<evidence type="ECO:0000313" key="2">
    <source>
        <dbReference type="Proteomes" id="UP000594979"/>
    </source>
</evidence>